<evidence type="ECO:0000313" key="1">
    <source>
        <dbReference type="EMBL" id="CAD7701145.1"/>
    </source>
</evidence>
<dbReference type="AlphaFoldDB" id="A0A8S1J5X7"/>
<reference evidence="1" key="1">
    <citation type="submission" date="2020-12" db="EMBL/GenBank/DDBJ databases">
        <authorList>
            <person name="Iha C."/>
        </authorList>
    </citation>
    <scope>NUCLEOTIDE SEQUENCE</scope>
</reference>
<dbReference type="OrthoDB" id="428159at2759"/>
<dbReference type="PANTHER" id="PTHR45523">
    <property type="entry name" value="TETRATRICOPEPTIDE REPEAT (TPR)-CONTAINING PROTEIN-RELATED"/>
    <property type="match status" value="1"/>
</dbReference>
<proteinExistence type="predicted"/>
<dbReference type="Proteomes" id="UP000708148">
    <property type="component" value="Unassembled WGS sequence"/>
</dbReference>
<comment type="caution">
    <text evidence="1">The sequence shown here is derived from an EMBL/GenBank/DDBJ whole genome shotgun (WGS) entry which is preliminary data.</text>
</comment>
<dbReference type="EMBL" id="CAJHUC010001445">
    <property type="protein sequence ID" value="CAD7701145.1"/>
    <property type="molecule type" value="Genomic_DNA"/>
</dbReference>
<name>A0A8S1J5X7_9CHLO</name>
<protein>
    <submittedName>
        <fullName evidence="1">Uncharacterized protein</fullName>
    </submittedName>
</protein>
<feature type="non-terminal residue" evidence="1">
    <location>
        <position position="1"/>
    </location>
</feature>
<dbReference type="PANTHER" id="PTHR45523:SF2">
    <property type="entry name" value="OS02G0470600 PROTEIN"/>
    <property type="match status" value="1"/>
</dbReference>
<organism evidence="1 2">
    <name type="scientific">Ostreobium quekettii</name>
    <dbReference type="NCBI Taxonomy" id="121088"/>
    <lineage>
        <taxon>Eukaryota</taxon>
        <taxon>Viridiplantae</taxon>
        <taxon>Chlorophyta</taxon>
        <taxon>core chlorophytes</taxon>
        <taxon>Ulvophyceae</taxon>
        <taxon>TCBD clade</taxon>
        <taxon>Bryopsidales</taxon>
        <taxon>Ostreobineae</taxon>
        <taxon>Ostreobiaceae</taxon>
        <taxon>Ostreobium</taxon>
    </lineage>
</organism>
<accession>A0A8S1J5X7</accession>
<sequence>IDDGPADSADTFNTLFTVRVNSAAMILEDESGQTVLEGVLKGTTAVSKMYAQNSSLQLTVMSTGLLCADGVLLSTGIEQIIAEEPNDATMDSVSQALKILYTKTPQDKGVSAALKVQLGGSYVTYRDTAVRKVLKFFRPVASADISVLQAQAAAGVKKATQLAGEQIVAALNETPMFEIDLCMDAPKIAIPVQGHDDNKAMVTLIADLGSFGLMTHQSGFQNLPPEHAGKYECLKADMQDVALYLVEGKFQWPELHNGGLERQVSAQLRDFLGHAAKVVPVLEPFALQSDVQLTRGWQPGLVPVRLDLNVASFHLHFSPTRYARIMTIVNSLFDLSAAASSSQSVWTHSDASSMHGGVSVLAWEGLGGRTPVWRKRYATVHGGNLYVSESEIALDIVKSVWLLGDIYVSAVPPSLVWGKRNVVAIVPLSVDLKSGVEMATSTVLHLDSEEKAQNWRMALIQEKERMAAATGIVEAPTVDTAFLSSLVSEELPETSQISTPVYLEVTGNVAELAVTILGRPPKDLGDPDGSSMSIAEDDAGSVTLSDLNAGLNMDNEVPLIVFREENGHVDLTVGEFGLQADLQVQSCELEDVLISKPSGIKRYLARSTVASNLGGWFAQFVLLFDGDAVQCASWCGILFSIL</sequence>
<keyword evidence="2" id="KW-1185">Reference proteome</keyword>
<evidence type="ECO:0000313" key="2">
    <source>
        <dbReference type="Proteomes" id="UP000708148"/>
    </source>
</evidence>
<dbReference type="SUPFAM" id="SSF50729">
    <property type="entry name" value="PH domain-like"/>
    <property type="match status" value="1"/>
</dbReference>
<gene>
    <name evidence="1" type="ORF">OSTQU699_LOCUS6504</name>
</gene>